<dbReference type="KEGG" id="anf:AQPE_2850"/>
<gene>
    <name evidence="1" type="ORF">AQPE_2850</name>
</gene>
<sequence>MKFITFQFSGSDLNIATNLILYFSPQTPEGAFASNMGNA</sequence>
<name>A0A5K7SB47_9BACT</name>
<dbReference type="EMBL" id="AP018694">
    <property type="protein sequence ID" value="BBE18686.1"/>
    <property type="molecule type" value="Genomic_DNA"/>
</dbReference>
<proteinExistence type="predicted"/>
<organism evidence="1 2">
    <name type="scientific">Aquipluma nitroreducens</name>
    <dbReference type="NCBI Taxonomy" id="2010828"/>
    <lineage>
        <taxon>Bacteria</taxon>
        <taxon>Pseudomonadati</taxon>
        <taxon>Bacteroidota</taxon>
        <taxon>Bacteroidia</taxon>
        <taxon>Marinilabiliales</taxon>
        <taxon>Prolixibacteraceae</taxon>
        <taxon>Aquipluma</taxon>
    </lineage>
</organism>
<dbReference type="AlphaFoldDB" id="A0A5K7SB47"/>
<accession>A0A5K7SB47</accession>
<evidence type="ECO:0000313" key="2">
    <source>
        <dbReference type="Proteomes" id="UP001193389"/>
    </source>
</evidence>
<dbReference type="Proteomes" id="UP001193389">
    <property type="component" value="Chromosome"/>
</dbReference>
<protein>
    <submittedName>
        <fullName evidence="1">Uncharacterized protein</fullName>
    </submittedName>
</protein>
<evidence type="ECO:0000313" key="1">
    <source>
        <dbReference type="EMBL" id="BBE18686.1"/>
    </source>
</evidence>
<keyword evidence="2" id="KW-1185">Reference proteome</keyword>
<reference evidence="1" key="1">
    <citation type="journal article" date="2020" name="Int. J. Syst. Evol. Microbiol.">
        <title>Aquipluma nitroreducens gen. nov. sp. nov., a novel facultatively anaerobic bacterium isolated from a freshwater lake.</title>
        <authorList>
            <person name="Watanabe M."/>
            <person name="Kojima H."/>
            <person name="Fukui M."/>
        </authorList>
    </citation>
    <scope>NUCLEOTIDE SEQUENCE</scope>
    <source>
        <strain evidence="1">MeG22</strain>
    </source>
</reference>